<dbReference type="PANTHER" id="PTHR39441">
    <property type="entry name" value="DUF2252 DOMAIN-CONTAINING PROTEIN"/>
    <property type="match status" value="1"/>
</dbReference>
<proteinExistence type="predicted"/>
<dbReference type="PANTHER" id="PTHR39441:SF1">
    <property type="entry name" value="DUF2252 DOMAIN-CONTAINING PROTEIN"/>
    <property type="match status" value="1"/>
</dbReference>
<protein>
    <submittedName>
        <fullName evidence="1">DUF2252 domain-containing protein</fullName>
    </submittedName>
</protein>
<sequence>MQADMAAELKRLQAQTTVTSIKGLHELGKAHRDQVPITALGRRPVIKRDPVAFIDAIESNLIKELLPQRHAKMAANPAAFFRGTAELMAYDLSHEAQSGLRVLTDGDVHLQNFGFYASPERQLLFDLNDFDEAAPNAFEYDVKRLTTSIYLFGADQHFEESALDDLVQDVVRTYRKALKNAFKQGALERFYASTPVEELIADLPEEDAAFVRTMAAKAAKRDNQATVKKFTEQVGQRRRFKDDAPRSVHVDQGLEIALMKGVLAYQQTTRADVALLLGQYHITDIIRHSVGIGSFGTSCYLVLLTGLGGSHLVLQVKEALPRRRELAPNDLTIDQEREASEGRRIIAATQILQKASDPFLGWFNLDGKSFYVRQFRDMKGSIDVSILDWRQYAAYGRVCGYLLAMAHAQSPMAAIVAGYMNKTFDETIQHWAKDYLHQVIDDYAAFVAKYGH</sequence>
<accession>A0ABW4BE19</accession>
<dbReference type="RefSeq" id="WP_204119648.1">
    <property type="nucleotide sequence ID" value="NZ_BOLV01000020.1"/>
</dbReference>
<name>A0ABW4BE19_9LACO</name>
<dbReference type="InterPro" id="IPR018721">
    <property type="entry name" value="DUF2252"/>
</dbReference>
<dbReference type="Proteomes" id="UP001597199">
    <property type="component" value="Unassembled WGS sequence"/>
</dbReference>
<organism evidence="1 2">
    <name type="scientific">Lacticaseibacillus suilingensis</name>
    <dbReference type="NCBI Taxonomy" id="2799577"/>
    <lineage>
        <taxon>Bacteria</taxon>
        <taxon>Bacillati</taxon>
        <taxon>Bacillota</taxon>
        <taxon>Bacilli</taxon>
        <taxon>Lactobacillales</taxon>
        <taxon>Lactobacillaceae</taxon>
        <taxon>Lacticaseibacillus</taxon>
    </lineage>
</organism>
<gene>
    <name evidence="1" type="ORF">ACFQ41_01500</name>
</gene>
<dbReference type="EMBL" id="JBHTOA010000014">
    <property type="protein sequence ID" value="MFD1397980.1"/>
    <property type="molecule type" value="Genomic_DNA"/>
</dbReference>
<keyword evidence="2" id="KW-1185">Reference proteome</keyword>
<evidence type="ECO:0000313" key="2">
    <source>
        <dbReference type="Proteomes" id="UP001597199"/>
    </source>
</evidence>
<comment type="caution">
    <text evidence="1">The sequence shown here is derived from an EMBL/GenBank/DDBJ whole genome shotgun (WGS) entry which is preliminary data.</text>
</comment>
<dbReference type="Pfam" id="PF10009">
    <property type="entry name" value="DUF2252"/>
    <property type="match status" value="1"/>
</dbReference>
<reference evidence="2" key="1">
    <citation type="journal article" date="2019" name="Int. J. Syst. Evol. Microbiol.">
        <title>The Global Catalogue of Microorganisms (GCM) 10K type strain sequencing project: providing services to taxonomists for standard genome sequencing and annotation.</title>
        <authorList>
            <consortium name="The Broad Institute Genomics Platform"/>
            <consortium name="The Broad Institute Genome Sequencing Center for Infectious Disease"/>
            <person name="Wu L."/>
            <person name="Ma J."/>
        </authorList>
    </citation>
    <scope>NUCLEOTIDE SEQUENCE [LARGE SCALE GENOMIC DNA]</scope>
    <source>
        <strain evidence="2">CCM 9110</strain>
    </source>
</reference>
<evidence type="ECO:0000313" key="1">
    <source>
        <dbReference type="EMBL" id="MFD1397980.1"/>
    </source>
</evidence>